<organism evidence="1 2">
    <name type="scientific">Photobacterium aquimaris</name>
    <dbReference type="NCBI Taxonomy" id="512643"/>
    <lineage>
        <taxon>Bacteria</taxon>
        <taxon>Pseudomonadati</taxon>
        <taxon>Pseudomonadota</taxon>
        <taxon>Gammaproteobacteria</taxon>
        <taxon>Vibrionales</taxon>
        <taxon>Vibrionaceae</taxon>
        <taxon>Photobacterium</taxon>
    </lineage>
</organism>
<name>A0A2T3HU39_9GAMM</name>
<evidence type="ECO:0000313" key="1">
    <source>
        <dbReference type="EMBL" id="PST99329.1"/>
    </source>
</evidence>
<protein>
    <submittedName>
        <fullName evidence="1">Uncharacterized protein</fullName>
    </submittedName>
</protein>
<dbReference type="Proteomes" id="UP000241858">
    <property type="component" value="Unassembled WGS sequence"/>
</dbReference>
<accession>A0A2T3HU39</accession>
<reference evidence="1 2" key="1">
    <citation type="submission" date="2018-03" db="EMBL/GenBank/DDBJ databases">
        <title>Whole genome sequencing of Histamine producing bacteria.</title>
        <authorList>
            <person name="Butler K."/>
        </authorList>
    </citation>
    <scope>NUCLEOTIDE SEQUENCE [LARGE SCALE GENOMIC DNA]</scope>
    <source>
        <strain evidence="1 2">DSM 23343</strain>
    </source>
</reference>
<dbReference type="OrthoDB" id="7062893at2"/>
<comment type="caution">
    <text evidence="1">The sequence shown here is derived from an EMBL/GenBank/DDBJ whole genome shotgun (WGS) entry which is preliminary data.</text>
</comment>
<evidence type="ECO:0000313" key="2">
    <source>
        <dbReference type="Proteomes" id="UP000241858"/>
    </source>
</evidence>
<gene>
    <name evidence="1" type="ORF">C0W81_17195</name>
</gene>
<dbReference type="EMBL" id="PYLY01000045">
    <property type="protein sequence ID" value="PST99329.1"/>
    <property type="molecule type" value="Genomic_DNA"/>
</dbReference>
<dbReference type="AlphaFoldDB" id="A0A2T3HU39"/>
<proteinExistence type="predicted"/>
<dbReference type="RefSeq" id="WP_060997138.1">
    <property type="nucleotide sequence ID" value="NZ_LNQZ01000003.1"/>
</dbReference>
<sequence length="143" mass="16060">MELVANVWPVVDITTGFVQRYFIRAYAIDAEDKIISAVLNGLASSDFRISKVFKIPPQFEMMSEHSTISGIVSIDMFQQEIPIILEEGYKSLEKDYLRIQGVDISSGTPQVVNVVPRFPENPYILITVLIETIDGQLIPQLGQ</sequence>